<comment type="caution">
    <text evidence="1">The sequence shown here is derived from an EMBL/GenBank/DDBJ whole genome shotgun (WGS) entry which is preliminary data.</text>
</comment>
<dbReference type="EMBL" id="JACEIB010000026">
    <property type="protein sequence ID" value="MBA2935780.1"/>
    <property type="molecule type" value="Genomic_DNA"/>
</dbReference>
<sequence length="72" mass="7725">MRKIAFAVAVTALAFLTACERQQTFNYTAEDANEDAALNTLQAENNDAQGASDAVLGMIPDENGTMRMANVQ</sequence>
<accession>A0A838LA65</accession>
<keyword evidence="2" id="KW-1185">Reference proteome</keyword>
<organism evidence="1 2">
    <name type="scientific">Sphingomonas chungangi</name>
    <dbReference type="NCBI Taxonomy" id="2683589"/>
    <lineage>
        <taxon>Bacteria</taxon>
        <taxon>Pseudomonadati</taxon>
        <taxon>Pseudomonadota</taxon>
        <taxon>Alphaproteobacteria</taxon>
        <taxon>Sphingomonadales</taxon>
        <taxon>Sphingomonadaceae</taxon>
        <taxon>Sphingomonas</taxon>
    </lineage>
</organism>
<evidence type="ECO:0000313" key="1">
    <source>
        <dbReference type="EMBL" id="MBA2935780.1"/>
    </source>
</evidence>
<dbReference type="Proteomes" id="UP000570166">
    <property type="component" value="Unassembled WGS sequence"/>
</dbReference>
<evidence type="ECO:0000313" key="2">
    <source>
        <dbReference type="Proteomes" id="UP000570166"/>
    </source>
</evidence>
<dbReference type="AlphaFoldDB" id="A0A838LA65"/>
<reference evidence="1 2" key="1">
    <citation type="submission" date="2020-07" db="EMBL/GenBank/DDBJ databases">
        <authorList>
            <person name="Sun Q."/>
        </authorList>
    </citation>
    <scope>NUCLEOTIDE SEQUENCE [LARGE SCALE GENOMIC DNA]</scope>
    <source>
        <strain evidence="1 2">CGMCC 1.13654</strain>
    </source>
</reference>
<protein>
    <submittedName>
        <fullName evidence="1">Uncharacterized protein</fullName>
    </submittedName>
</protein>
<proteinExistence type="predicted"/>
<gene>
    <name evidence="1" type="ORF">HZF05_17005</name>
</gene>
<name>A0A838LA65_9SPHN</name>
<dbReference type="PROSITE" id="PS51257">
    <property type="entry name" value="PROKAR_LIPOPROTEIN"/>
    <property type="match status" value="1"/>
</dbReference>
<dbReference type="RefSeq" id="WP_160362978.1">
    <property type="nucleotide sequence ID" value="NZ_JACEIB010000026.1"/>
</dbReference>